<comment type="caution">
    <text evidence="1">The sequence shown here is derived from an EMBL/GenBank/DDBJ whole genome shotgun (WGS) entry which is preliminary data.</text>
</comment>
<organism evidence="1 2">
    <name type="scientific">endosymbiont of Escarpia spicata</name>
    <dbReference type="NCBI Taxonomy" id="2200908"/>
    <lineage>
        <taxon>Bacteria</taxon>
        <taxon>Pseudomonadati</taxon>
        <taxon>Pseudomonadota</taxon>
        <taxon>Gammaproteobacteria</taxon>
        <taxon>sulfur-oxidizing symbionts</taxon>
    </lineage>
</organism>
<evidence type="ECO:0008006" key="3">
    <source>
        <dbReference type="Google" id="ProtNLM"/>
    </source>
</evidence>
<keyword evidence="2" id="KW-1185">Reference proteome</keyword>
<evidence type="ECO:0000313" key="2">
    <source>
        <dbReference type="Proteomes" id="UP000254771"/>
    </source>
</evidence>
<reference evidence="1 2" key="1">
    <citation type="journal article" date="2018" name="ISME J.">
        <title>Endosymbiont genomes yield clues of tubeworm success.</title>
        <authorList>
            <person name="Li Y."/>
            <person name="Liles M.R."/>
            <person name="Halanych K.M."/>
        </authorList>
    </citation>
    <scope>NUCLEOTIDE SEQUENCE [LARGE SCALE GENOMIC DNA]</scope>
    <source>
        <strain evidence="1">A1462</strain>
    </source>
</reference>
<proteinExistence type="predicted"/>
<gene>
    <name evidence="1" type="ORF">DIZ78_16260</name>
</gene>
<dbReference type="EMBL" id="QFXE01000021">
    <property type="protein sequence ID" value="RDH81989.1"/>
    <property type="molecule type" value="Genomic_DNA"/>
</dbReference>
<name>A0A370DAR7_9GAMM</name>
<sequence>MLCIWITTELGMAKSVPAANKETNIIELTQTGCQFLEPEEKDHHFQSTSENDCKKINEKSGIERLKSVKPMKLKPGKYNFRITNKNVPYPLGFWLRGVGLQQITLPSVSGGGLTTGSTKNYQIILKPGKYVYSCPLNPTPNYPIIVEK</sequence>
<evidence type="ECO:0000313" key="1">
    <source>
        <dbReference type="EMBL" id="RDH81989.1"/>
    </source>
</evidence>
<accession>A0A370DAR7</accession>
<dbReference type="AlphaFoldDB" id="A0A370DAR7"/>
<protein>
    <recommendedName>
        <fullName evidence="3">EfeO-type cupredoxin-like domain-containing protein</fullName>
    </recommendedName>
</protein>
<dbReference type="Proteomes" id="UP000254771">
    <property type="component" value="Unassembled WGS sequence"/>
</dbReference>